<dbReference type="InterPro" id="IPR036388">
    <property type="entry name" value="WH-like_DNA-bd_sf"/>
</dbReference>
<evidence type="ECO:0000259" key="3">
    <source>
        <dbReference type="PROSITE" id="PS50921"/>
    </source>
</evidence>
<dbReference type="PIRSF" id="PIRSF036625">
    <property type="entry name" value="GAF_ANTAR"/>
    <property type="match status" value="1"/>
</dbReference>
<gene>
    <name evidence="4" type="ORF">FB382_002941</name>
</gene>
<organism evidence="4 5">
    <name type="scientific">Nocardioides ginsengisegetis</name>
    <dbReference type="NCBI Taxonomy" id="661491"/>
    <lineage>
        <taxon>Bacteria</taxon>
        <taxon>Bacillati</taxon>
        <taxon>Actinomycetota</taxon>
        <taxon>Actinomycetes</taxon>
        <taxon>Propionibacteriales</taxon>
        <taxon>Nocardioidaceae</taxon>
        <taxon>Nocardioides</taxon>
    </lineage>
</organism>
<dbReference type="AlphaFoldDB" id="A0A7W3J1U8"/>
<dbReference type="SMART" id="SM01012">
    <property type="entry name" value="ANTAR"/>
    <property type="match status" value="1"/>
</dbReference>
<dbReference type="Proteomes" id="UP000580910">
    <property type="component" value="Unassembled WGS sequence"/>
</dbReference>
<feature type="domain" description="ANTAR" evidence="3">
    <location>
        <begin position="158"/>
        <end position="219"/>
    </location>
</feature>
<dbReference type="Gene3D" id="1.10.10.10">
    <property type="entry name" value="Winged helix-like DNA-binding domain superfamily/Winged helix DNA-binding domain"/>
    <property type="match status" value="1"/>
</dbReference>
<protein>
    <recommendedName>
        <fullName evidence="3">ANTAR domain-containing protein</fullName>
    </recommendedName>
</protein>
<evidence type="ECO:0000256" key="1">
    <source>
        <dbReference type="ARBA" id="ARBA00023015"/>
    </source>
</evidence>
<evidence type="ECO:0000256" key="2">
    <source>
        <dbReference type="ARBA" id="ARBA00023163"/>
    </source>
</evidence>
<evidence type="ECO:0000313" key="4">
    <source>
        <dbReference type="EMBL" id="MBA8804650.1"/>
    </source>
</evidence>
<accession>A0A7W3J1U8</accession>
<dbReference type="EMBL" id="JACGXA010000001">
    <property type="protein sequence ID" value="MBA8804650.1"/>
    <property type="molecule type" value="Genomic_DNA"/>
</dbReference>
<reference evidence="4 5" key="1">
    <citation type="submission" date="2020-07" db="EMBL/GenBank/DDBJ databases">
        <title>Sequencing the genomes of 1000 actinobacteria strains.</title>
        <authorList>
            <person name="Klenk H.-P."/>
        </authorList>
    </citation>
    <scope>NUCLEOTIDE SEQUENCE [LARGE SCALE GENOMIC DNA]</scope>
    <source>
        <strain evidence="4 5">DSM 21349</strain>
    </source>
</reference>
<dbReference type="SUPFAM" id="SSF55781">
    <property type="entry name" value="GAF domain-like"/>
    <property type="match status" value="1"/>
</dbReference>
<dbReference type="InterPro" id="IPR029016">
    <property type="entry name" value="GAF-like_dom_sf"/>
</dbReference>
<dbReference type="GO" id="GO:0003723">
    <property type="term" value="F:RNA binding"/>
    <property type="evidence" value="ECO:0007669"/>
    <property type="project" value="InterPro"/>
</dbReference>
<dbReference type="RefSeq" id="WP_182540326.1">
    <property type="nucleotide sequence ID" value="NZ_JACGXA010000001.1"/>
</dbReference>
<keyword evidence="2" id="KW-0804">Transcription</keyword>
<dbReference type="PROSITE" id="PS50921">
    <property type="entry name" value="ANTAR"/>
    <property type="match status" value="1"/>
</dbReference>
<dbReference type="InterPro" id="IPR005561">
    <property type="entry name" value="ANTAR"/>
</dbReference>
<evidence type="ECO:0000313" key="5">
    <source>
        <dbReference type="Proteomes" id="UP000580910"/>
    </source>
</evidence>
<dbReference type="Pfam" id="PF03861">
    <property type="entry name" value="ANTAR"/>
    <property type="match status" value="1"/>
</dbReference>
<keyword evidence="1" id="KW-0805">Transcription regulation</keyword>
<proteinExistence type="predicted"/>
<name>A0A7W3J1U8_9ACTN</name>
<keyword evidence="5" id="KW-1185">Reference proteome</keyword>
<dbReference type="Gene3D" id="3.30.450.40">
    <property type="match status" value="1"/>
</dbReference>
<dbReference type="InterPro" id="IPR012074">
    <property type="entry name" value="GAF_ANTAR"/>
</dbReference>
<dbReference type="InterPro" id="IPR011006">
    <property type="entry name" value="CheY-like_superfamily"/>
</dbReference>
<sequence>MLADRLFEALTDLTEALDRTRTLPDASAVIADFALANLDADHAGVSLHPADGGVIRLAATSPVVHDLDAARAPGEPGPGSHDLEAGSVLTIADTRTDTRWPAWSARAAAAGVLSARLVGLTQLNQGSATLDLLSHEPHTHSTAGFLRARRAAKHAGLGLRLVDRIANLEEGLASRTLIGQAQGMLMERYGLSADHAMSYLRRNSQHANVKVRDLAEAIVADRDALPGDQPSTM</sequence>
<comment type="caution">
    <text evidence="4">The sequence shown here is derived from an EMBL/GenBank/DDBJ whole genome shotgun (WGS) entry which is preliminary data.</text>
</comment>
<dbReference type="SUPFAM" id="SSF52172">
    <property type="entry name" value="CheY-like"/>
    <property type="match status" value="1"/>
</dbReference>